<evidence type="ECO:0000313" key="3">
    <source>
        <dbReference type="EMBL" id="SFE48468.1"/>
    </source>
</evidence>
<sequence>MKLLNSLALQFRALAGAVLLLAAVLPALAGVGNVRQQAQQDFAQVSPHRIAQAGESPGSIAGEAGQRLDHLAQAAQVRAADESPTAAPCMHGKTPSHSHQLDASASRNTMLCLG</sequence>
<name>A0A1I2AXU9_9BURK</name>
<feature type="region of interest" description="Disordered" evidence="1">
    <location>
        <begin position="74"/>
        <end position="114"/>
    </location>
</feature>
<keyword evidence="4" id="KW-1185">Reference proteome</keyword>
<dbReference type="Proteomes" id="UP000199119">
    <property type="component" value="Unassembled WGS sequence"/>
</dbReference>
<dbReference type="STRING" id="1177982.SAMN04489711_102280"/>
<dbReference type="EMBL" id="FONX01000002">
    <property type="protein sequence ID" value="SFE48468.1"/>
    <property type="molecule type" value="Genomic_DNA"/>
</dbReference>
<feature type="signal peptide" evidence="2">
    <location>
        <begin position="1"/>
        <end position="29"/>
    </location>
</feature>
<feature type="chain" id="PRO_5011721666" evidence="2">
    <location>
        <begin position="30"/>
        <end position="114"/>
    </location>
</feature>
<evidence type="ECO:0000256" key="2">
    <source>
        <dbReference type="SAM" id="SignalP"/>
    </source>
</evidence>
<evidence type="ECO:0000313" key="4">
    <source>
        <dbReference type="Proteomes" id="UP000199119"/>
    </source>
</evidence>
<evidence type="ECO:0000256" key="1">
    <source>
        <dbReference type="SAM" id="MobiDB-lite"/>
    </source>
</evidence>
<accession>A0A1I2AXU9</accession>
<dbReference type="RefSeq" id="WP_092937827.1">
    <property type="nucleotide sequence ID" value="NZ_FONX01000002.1"/>
</dbReference>
<keyword evidence="2" id="KW-0732">Signal</keyword>
<gene>
    <name evidence="3" type="ORF">SAMN04489711_102280</name>
</gene>
<organism evidence="3 4">
    <name type="scientific">Paracidovorax wautersii</name>
    <dbReference type="NCBI Taxonomy" id="1177982"/>
    <lineage>
        <taxon>Bacteria</taxon>
        <taxon>Pseudomonadati</taxon>
        <taxon>Pseudomonadota</taxon>
        <taxon>Betaproteobacteria</taxon>
        <taxon>Burkholderiales</taxon>
        <taxon>Comamonadaceae</taxon>
        <taxon>Paracidovorax</taxon>
    </lineage>
</organism>
<protein>
    <submittedName>
        <fullName evidence="3">Uncharacterized protein</fullName>
    </submittedName>
</protein>
<reference evidence="4" key="1">
    <citation type="submission" date="2016-10" db="EMBL/GenBank/DDBJ databases">
        <authorList>
            <person name="Varghese N."/>
            <person name="Submissions S."/>
        </authorList>
    </citation>
    <scope>NUCLEOTIDE SEQUENCE [LARGE SCALE GENOMIC DNA]</scope>
    <source>
        <strain evidence="4">DSM 27981</strain>
    </source>
</reference>
<dbReference type="AlphaFoldDB" id="A0A1I2AXU9"/>
<feature type="compositionally biased region" description="Polar residues" evidence="1">
    <location>
        <begin position="95"/>
        <end position="114"/>
    </location>
</feature>
<proteinExistence type="predicted"/>